<dbReference type="PANTHER" id="PTHR38011:SF11">
    <property type="entry name" value="2,5-DIAMINO-6-RIBOSYLAMINO-4(3H)-PYRIMIDINONE 5'-PHOSPHATE REDUCTASE"/>
    <property type="match status" value="1"/>
</dbReference>
<dbReference type="Pfam" id="PF01872">
    <property type="entry name" value="RibD_C"/>
    <property type="match status" value="1"/>
</dbReference>
<dbReference type="InterPro" id="IPR024072">
    <property type="entry name" value="DHFR-like_dom_sf"/>
</dbReference>
<dbReference type="InterPro" id="IPR050765">
    <property type="entry name" value="Riboflavin_Biosynth_HTPR"/>
</dbReference>
<evidence type="ECO:0000313" key="3">
    <source>
        <dbReference type="Proteomes" id="UP000292927"/>
    </source>
</evidence>
<name>A0A4Q7NZH0_9FIRM</name>
<organism evidence="2 3">
    <name type="scientific">Cuneatibacter caecimuris</name>
    <dbReference type="NCBI Taxonomy" id="1796618"/>
    <lineage>
        <taxon>Bacteria</taxon>
        <taxon>Bacillati</taxon>
        <taxon>Bacillota</taxon>
        <taxon>Clostridia</taxon>
        <taxon>Lachnospirales</taxon>
        <taxon>Lachnospiraceae</taxon>
        <taxon>Cuneatibacter</taxon>
    </lineage>
</organism>
<dbReference type="Gene3D" id="3.40.430.10">
    <property type="entry name" value="Dihydrofolate Reductase, subunit A"/>
    <property type="match status" value="1"/>
</dbReference>
<protein>
    <submittedName>
        <fullName evidence="2">Dihydrofolate reductase</fullName>
    </submittedName>
</protein>
<dbReference type="AlphaFoldDB" id="A0A4Q7NZH0"/>
<reference evidence="2 3" key="1">
    <citation type="submission" date="2019-02" db="EMBL/GenBank/DDBJ databases">
        <title>Genomic Encyclopedia of Type Strains, Phase IV (KMG-IV): sequencing the most valuable type-strain genomes for metagenomic binning, comparative biology and taxonomic classification.</title>
        <authorList>
            <person name="Goeker M."/>
        </authorList>
    </citation>
    <scope>NUCLEOTIDE SEQUENCE [LARGE SCALE GENOMIC DNA]</scope>
    <source>
        <strain evidence="2 3">DSM 29486</strain>
    </source>
</reference>
<dbReference type="EMBL" id="SGXF01000009">
    <property type="protein sequence ID" value="RZS92408.1"/>
    <property type="molecule type" value="Genomic_DNA"/>
</dbReference>
<dbReference type="InterPro" id="IPR002734">
    <property type="entry name" value="RibDG_C"/>
</dbReference>
<comment type="caution">
    <text evidence="2">The sequence shown here is derived from an EMBL/GenBank/DDBJ whole genome shotgun (WGS) entry which is preliminary data.</text>
</comment>
<evidence type="ECO:0000313" key="2">
    <source>
        <dbReference type="EMBL" id="RZS92408.1"/>
    </source>
</evidence>
<dbReference type="PANTHER" id="PTHR38011">
    <property type="entry name" value="DIHYDROFOLATE REDUCTASE FAMILY PROTEIN (AFU_ORTHOLOGUE AFUA_8G06820)"/>
    <property type="match status" value="1"/>
</dbReference>
<dbReference type="Proteomes" id="UP000292927">
    <property type="component" value="Unassembled WGS sequence"/>
</dbReference>
<sequence>MIKNCRKTDYFGQNTSVSIGAPHLSLVLRPGNISGYSITRDTRRTAVIRKRGKMRKAVLYIAMSLDGYIADRNGGVGWLEGDGSDCSHPGTYEAFYKTVDTIILGNKTYRQIAEELSPDKWIYEGKKSYVLTHHPPMSTEEVTFTARPIEDLVRDLKNEKGKDIWICGGASVINQLLESDLIDRICITIIPVILGQGVPLFSEHEKSMKLKLKSVKSYNGMTDLIYEKR</sequence>
<proteinExistence type="predicted"/>
<dbReference type="GO" id="GO:0008703">
    <property type="term" value="F:5-amino-6-(5-phosphoribosylamino)uracil reductase activity"/>
    <property type="evidence" value="ECO:0007669"/>
    <property type="project" value="InterPro"/>
</dbReference>
<dbReference type="SUPFAM" id="SSF53597">
    <property type="entry name" value="Dihydrofolate reductase-like"/>
    <property type="match status" value="1"/>
</dbReference>
<feature type="domain" description="Bacterial bifunctional deaminase-reductase C-terminal" evidence="1">
    <location>
        <begin position="58"/>
        <end position="218"/>
    </location>
</feature>
<keyword evidence="3" id="KW-1185">Reference proteome</keyword>
<gene>
    <name evidence="2" type="ORF">EV209_3122</name>
</gene>
<dbReference type="GO" id="GO:0009231">
    <property type="term" value="P:riboflavin biosynthetic process"/>
    <property type="evidence" value="ECO:0007669"/>
    <property type="project" value="InterPro"/>
</dbReference>
<evidence type="ECO:0000259" key="1">
    <source>
        <dbReference type="Pfam" id="PF01872"/>
    </source>
</evidence>
<accession>A0A4Q7NZH0</accession>